<dbReference type="FunFam" id="3.30.70.3160:FF:000001">
    <property type="entry name" value="Probable tRNA pseudouridine synthase D"/>
    <property type="match status" value="1"/>
</dbReference>
<dbReference type="Proteomes" id="UP000245934">
    <property type="component" value="Unassembled WGS sequence"/>
</dbReference>
<comment type="similarity">
    <text evidence="1 4">Belongs to the pseudouridine synthase TruD family.</text>
</comment>
<dbReference type="Gene3D" id="3.30.2350.20">
    <property type="entry name" value="TruD, catalytic domain"/>
    <property type="match status" value="1"/>
</dbReference>
<dbReference type="PIRSF" id="PIRSF037016">
    <property type="entry name" value="Pseudouridin_synth_euk_prd"/>
    <property type="match status" value="1"/>
</dbReference>
<evidence type="ECO:0000259" key="5">
    <source>
        <dbReference type="PROSITE" id="PS50984"/>
    </source>
</evidence>
<dbReference type="Gene3D" id="3.30.70.3160">
    <property type="match status" value="1"/>
</dbReference>
<dbReference type="InterPro" id="IPR001656">
    <property type="entry name" value="PsdUridine_synth_TruD"/>
</dbReference>
<accession>A0A2V2N8S3</accession>
<dbReference type="PANTHER" id="PTHR13326">
    <property type="entry name" value="TRNA PSEUDOURIDINE SYNTHASE D"/>
    <property type="match status" value="1"/>
</dbReference>
<organism evidence="6 7">
    <name type="scientific">Methanospirillum stamsii</name>
    <dbReference type="NCBI Taxonomy" id="1277351"/>
    <lineage>
        <taxon>Archaea</taxon>
        <taxon>Methanobacteriati</taxon>
        <taxon>Methanobacteriota</taxon>
        <taxon>Stenosarchaea group</taxon>
        <taxon>Methanomicrobia</taxon>
        <taxon>Methanomicrobiales</taxon>
        <taxon>Methanospirillaceae</taxon>
        <taxon>Methanospirillum</taxon>
    </lineage>
</organism>
<dbReference type="SUPFAM" id="SSF55120">
    <property type="entry name" value="Pseudouridine synthase"/>
    <property type="match status" value="1"/>
</dbReference>
<dbReference type="InterPro" id="IPR020119">
    <property type="entry name" value="PsdUridine_synth_TruD_CS"/>
</dbReference>
<evidence type="ECO:0000256" key="4">
    <source>
        <dbReference type="HAMAP-Rule" id="MF_01082"/>
    </source>
</evidence>
<dbReference type="PANTHER" id="PTHR13326:SF21">
    <property type="entry name" value="PSEUDOURIDYLATE SYNTHASE PUS7L"/>
    <property type="match status" value="1"/>
</dbReference>
<keyword evidence="3 4" id="KW-0413">Isomerase</keyword>
<dbReference type="Pfam" id="PF01142">
    <property type="entry name" value="TruD"/>
    <property type="match status" value="1"/>
</dbReference>
<dbReference type="GO" id="GO:0003723">
    <property type="term" value="F:RNA binding"/>
    <property type="evidence" value="ECO:0007669"/>
    <property type="project" value="InterPro"/>
</dbReference>
<dbReference type="GeneID" id="97611149"/>
<dbReference type="InterPro" id="IPR042214">
    <property type="entry name" value="TruD_catalytic"/>
</dbReference>
<dbReference type="AlphaFoldDB" id="A0A2V2N8S3"/>
<reference evidence="6 7" key="1">
    <citation type="submission" date="2018-05" db="EMBL/GenBank/DDBJ databases">
        <title>Draft genome of Methanospirillum stamsii Pt1.</title>
        <authorList>
            <person name="Dueholm M.S."/>
            <person name="Nielsen P.H."/>
            <person name="Bakmann L.F."/>
            <person name="Otzen D.E."/>
        </authorList>
    </citation>
    <scope>NUCLEOTIDE SEQUENCE [LARGE SCALE GENOMIC DNA]</scope>
    <source>
        <strain evidence="6 7">Pt1</strain>
    </source>
</reference>
<dbReference type="Gene3D" id="1.10.1510.30">
    <property type="match status" value="1"/>
</dbReference>
<evidence type="ECO:0000256" key="3">
    <source>
        <dbReference type="ARBA" id="ARBA00023235"/>
    </source>
</evidence>
<dbReference type="RefSeq" id="WP_109940408.1">
    <property type="nucleotide sequence ID" value="NZ_CP176366.1"/>
</dbReference>
<evidence type="ECO:0000256" key="1">
    <source>
        <dbReference type="ARBA" id="ARBA00007953"/>
    </source>
</evidence>
<keyword evidence="2 4" id="KW-0819">tRNA processing</keyword>
<dbReference type="GO" id="GO:0031119">
    <property type="term" value="P:tRNA pseudouridine synthesis"/>
    <property type="evidence" value="ECO:0007669"/>
    <property type="project" value="UniProtKB-UniRule"/>
</dbReference>
<dbReference type="EC" id="5.4.99.27" evidence="4"/>
<keyword evidence="7" id="KW-1185">Reference proteome</keyword>
<comment type="function">
    <text evidence="4">Could be responsible for synthesis of pseudouridine from uracil-13 in transfer RNAs.</text>
</comment>
<dbReference type="GO" id="GO:0160150">
    <property type="term" value="F:tRNA pseudouridine(13) synthase activity"/>
    <property type="evidence" value="ECO:0007669"/>
    <property type="project" value="UniProtKB-EC"/>
</dbReference>
<comment type="caution">
    <text evidence="6">The sequence shown here is derived from an EMBL/GenBank/DDBJ whole genome shotgun (WGS) entry which is preliminary data.</text>
</comment>
<dbReference type="InterPro" id="IPR020103">
    <property type="entry name" value="PsdUridine_synth_cat_dom_sf"/>
</dbReference>
<dbReference type="PROSITE" id="PS50984">
    <property type="entry name" value="TRUD"/>
    <property type="match status" value="1"/>
</dbReference>
<dbReference type="InterPro" id="IPR011760">
    <property type="entry name" value="PsdUridine_synth_TruD_insert"/>
</dbReference>
<evidence type="ECO:0000313" key="7">
    <source>
        <dbReference type="Proteomes" id="UP000245934"/>
    </source>
</evidence>
<dbReference type="NCBIfam" id="TIGR00094">
    <property type="entry name" value="tRNA_TruD_broad"/>
    <property type="match status" value="1"/>
</dbReference>
<dbReference type="HAMAP" id="MF_01082">
    <property type="entry name" value="TruD"/>
    <property type="match status" value="1"/>
</dbReference>
<feature type="domain" description="TRUD" evidence="5">
    <location>
        <begin position="162"/>
        <end position="382"/>
    </location>
</feature>
<evidence type="ECO:0000256" key="2">
    <source>
        <dbReference type="ARBA" id="ARBA00022694"/>
    </source>
</evidence>
<evidence type="ECO:0000313" key="6">
    <source>
        <dbReference type="EMBL" id="PWR74975.1"/>
    </source>
</evidence>
<name>A0A2V2N8S3_9EURY</name>
<feature type="active site" description="Nucleophile" evidence="4">
    <location>
        <position position="87"/>
    </location>
</feature>
<dbReference type="OrthoDB" id="1798at2157"/>
<sequence>MIKSPWDIDKELGLWWYSTETPGTGGKLRTVPEDFLVEEIGDHPDSSGPYLLCKLTKTNWDQHRAIKAIASGLGMSHQRIGFAGTKDKRAITTQYISLFKVTADDIEKLTIPDIALTPLGFTQHPIDLGDLKENRFSIRIRSIVDKTLYSGFNEFQNSLDEGIPNYVGYQRFGVTRPVTHLIGLEVLRGDFQEAVRVMVGKPGTHMGEHEREGRACYLESGDPAAALHLLPPRLSLERSVLHHLVEKPGDYLGAIQSLPRTLRSMYVSAVQSWFFNLTLSIRLEEGRSLTEPDTGDRLIWPDGRTDQITSSTLRAAKVQIKRGTCSISLLLPGGKLIPETGADDRIIEHILEENGIKTEMFDKMSSVLNTTFAGSFRSTVMKPQIDHHIEDEDLCVRFSLPPGHYATSVLREYMKADPLNMT</sequence>
<dbReference type="PROSITE" id="PS01268">
    <property type="entry name" value="UPF0024"/>
    <property type="match status" value="1"/>
</dbReference>
<proteinExistence type="inferred from homology"/>
<protein>
    <recommendedName>
        <fullName evidence="4">Probable tRNA pseudouridine synthase D</fullName>
        <ecNumber evidence="4">5.4.99.27</ecNumber>
    </recommendedName>
    <alternativeName>
        <fullName evidence="4">tRNA pseudouridine(13) synthase</fullName>
    </alternativeName>
    <alternativeName>
        <fullName evidence="4">tRNA pseudouridylate synthase D</fullName>
    </alternativeName>
    <alternativeName>
        <fullName evidence="4">tRNA-uridine isomerase D</fullName>
    </alternativeName>
</protein>
<comment type="catalytic activity">
    <reaction evidence="4">
        <text>uridine(13) in tRNA = pseudouridine(13) in tRNA</text>
        <dbReference type="Rhea" id="RHEA:42540"/>
        <dbReference type="Rhea" id="RHEA-COMP:10105"/>
        <dbReference type="Rhea" id="RHEA-COMP:10106"/>
        <dbReference type="ChEBI" id="CHEBI:65314"/>
        <dbReference type="ChEBI" id="CHEBI:65315"/>
        <dbReference type="EC" id="5.4.99.27"/>
    </reaction>
</comment>
<gene>
    <name evidence="4" type="primary">truD</name>
    <name evidence="6" type="ORF">DLD82_07040</name>
</gene>
<dbReference type="EMBL" id="QGMZ01000014">
    <property type="protein sequence ID" value="PWR74975.1"/>
    <property type="molecule type" value="Genomic_DNA"/>
</dbReference>